<dbReference type="Proteomes" id="UP000510888">
    <property type="component" value="Chromosome 2"/>
</dbReference>
<evidence type="ECO:0000313" key="1">
    <source>
        <dbReference type="EMBL" id="BCF92140.1"/>
    </source>
</evidence>
<dbReference type="KEGG" id="plad:PPGU16_52070"/>
<organism evidence="1 2">
    <name type="scientific">Paraburkholderia largidicola</name>
    <dbReference type="NCBI Taxonomy" id="3014751"/>
    <lineage>
        <taxon>Bacteria</taxon>
        <taxon>Pseudomonadati</taxon>
        <taxon>Pseudomonadota</taxon>
        <taxon>Betaproteobacteria</taxon>
        <taxon>Burkholderiales</taxon>
        <taxon>Burkholderiaceae</taxon>
        <taxon>Paraburkholderia</taxon>
    </lineage>
</organism>
<dbReference type="EMBL" id="AP023175">
    <property type="protein sequence ID" value="BCF92140.1"/>
    <property type="molecule type" value="Genomic_DNA"/>
</dbReference>
<gene>
    <name evidence="1" type="ORF">PPGU16_52070</name>
</gene>
<dbReference type="AlphaFoldDB" id="A0A7I8BW44"/>
<proteinExistence type="predicted"/>
<accession>A0A7I8BW44</accession>
<reference evidence="1 2" key="1">
    <citation type="journal article" date="2020" name="Genes (Basel)">
        <title>Genomic Comparison of Insect Gut Symbionts from Divergent Burkholderia Subclades.</title>
        <authorList>
            <person name="Takeshita K."/>
            <person name="Kikuchi Y."/>
        </authorList>
    </citation>
    <scope>NUCLEOTIDE SEQUENCE [LARGE SCALE GENOMIC DNA]</scope>
    <source>
        <strain evidence="1 2">PGU16</strain>
    </source>
</reference>
<protein>
    <submittedName>
        <fullName evidence="1">Uncharacterized protein</fullName>
    </submittedName>
</protein>
<sequence>MVTRRTRLWYRVQFGWRLTFAVADVTVARKGAKLKTVAIKNIRPTQLTHGLREIAQKTQFYEL</sequence>
<keyword evidence="2" id="KW-1185">Reference proteome</keyword>
<name>A0A7I8BW44_9BURK</name>
<evidence type="ECO:0000313" key="2">
    <source>
        <dbReference type="Proteomes" id="UP000510888"/>
    </source>
</evidence>